<accession>A0A388KJK2</accession>
<dbReference type="Gene3D" id="3.30.70.270">
    <property type="match status" value="2"/>
</dbReference>
<dbReference type="Pfam" id="PF17919">
    <property type="entry name" value="RT_RNaseH_2"/>
    <property type="match status" value="1"/>
</dbReference>
<dbReference type="OrthoDB" id="5599163at2759"/>
<dbReference type="Proteomes" id="UP000265515">
    <property type="component" value="Unassembled WGS sequence"/>
</dbReference>
<dbReference type="EMBL" id="BFEA01000127">
    <property type="protein sequence ID" value="GBG70231.1"/>
    <property type="molecule type" value="Genomic_DNA"/>
</dbReference>
<feature type="domain" description="Reverse transcriptase/retrotransposon-derived protein RNase H-like" evidence="1">
    <location>
        <begin position="594"/>
        <end position="697"/>
    </location>
</feature>
<dbReference type="InterPro" id="IPR041577">
    <property type="entry name" value="RT_RNaseH_2"/>
</dbReference>
<dbReference type="InterPro" id="IPR043128">
    <property type="entry name" value="Rev_trsase/Diguanyl_cyclase"/>
</dbReference>
<reference evidence="2 3" key="1">
    <citation type="journal article" date="2018" name="Cell">
        <title>The Chara Genome: Secondary Complexity and Implications for Plant Terrestrialization.</title>
        <authorList>
            <person name="Nishiyama T."/>
            <person name="Sakayama H."/>
            <person name="Vries J.D."/>
            <person name="Buschmann H."/>
            <person name="Saint-Marcoux D."/>
            <person name="Ullrich K.K."/>
            <person name="Haas F.B."/>
            <person name="Vanderstraeten L."/>
            <person name="Becker D."/>
            <person name="Lang D."/>
            <person name="Vosolsobe S."/>
            <person name="Rombauts S."/>
            <person name="Wilhelmsson P.K.I."/>
            <person name="Janitza P."/>
            <person name="Kern R."/>
            <person name="Heyl A."/>
            <person name="Rumpler F."/>
            <person name="Villalobos L.I.A.C."/>
            <person name="Clay J.M."/>
            <person name="Skokan R."/>
            <person name="Toyoda A."/>
            <person name="Suzuki Y."/>
            <person name="Kagoshima H."/>
            <person name="Schijlen E."/>
            <person name="Tajeshwar N."/>
            <person name="Catarino B."/>
            <person name="Hetherington A.J."/>
            <person name="Saltykova A."/>
            <person name="Bonnot C."/>
            <person name="Breuninger H."/>
            <person name="Symeonidi A."/>
            <person name="Radhakrishnan G.V."/>
            <person name="Van Nieuwerburgh F."/>
            <person name="Deforce D."/>
            <person name="Chang C."/>
            <person name="Karol K.G."/>
            <person name="Hedrich R."/>
            <person name="Ulvskov P."/>
            <person name="Glockner G."/>
            <person name="Delwiche C.F."/>
            <person name="Petrasek J."/>
            <person name="Van de Peer Y."/>
            <person name="Friml J."/>
            <person name="Beilby M."/>
            <person name="Dolan L."/>
            <person name="Kohara Y."/>
            <person name="Sugano S."/>
            <person name="Fujiyama A."/>
            <person name="Delaux P.-M."/>
            <person name="Quint M."/>
            <person name="TheiBen G."/>
            <person name="Hagemann M."/>
            <person name="Harholt J."/>
            <person name="Dunand C."/>
            <person name="Zachgo S."/>
            <person name="Langdale J."/>
            <person name="Maumus F."/>
            <person name="Straeten D.V.D."/>
            <person name="Gould S.B."/>
            <person name="Rensing S.A."/>
        </authorList>
    </citation>
    <scope>NUCLEOTIDE SEQUENCE [LARGE SCALE GENOMIC DNA]</scope>
    <source>
        <strain evidence="2 3">S276</strain>
    </source>
</reference>
<dbReference type="Gene3D" id="3.10.20.370">
    <property type="match status" value="1"/>
</dbReference>
<dbReference type="AlphaFoldDB" id="A0A388KJK2"/>
<evidence type="ECO:0000313" key="2">
    <source>
        <dbReference type="EMBL" id="GBG70231.1"/>
    </source>
</evidence>
<proteinExistence type="predicted"/>
<comment type="caution">
    <text evidence="2">The sequence shown here is derived from an EMBL/GenBank/DDBJ whole genome shotgun (WGS) entry which is preliminary data.</text>
</comment>
<sequence>MSFLWVERVWDLVRENEAWDEIAEGNVEALGTVCLSKNGWYMFCTHLAAGRDPMWILQDAERLTWEMGQDFANEGWDEVGSRVVMGGWEDLRLFYQLVQVSVPHFVADWFGGYEHIRAIAESMDEVEVGFAWLSDAYYEASLRFGPFHGDRAEEVVEILKELKDYRLEVNFITESDDRGGVNVTTKQQGATKKVIQDAVMEDAQEGSNPPAELDQDKVYGKPREEAPIDKVTSAKKKFRYQIPILADPEIDHTLSQFLGTMVSVSFQTILQASRRLLKGLRQLLTRQRVEVVEEPDVREEGKEEEPPREVANLQRAPGDLEDLENAFADIRLSLPDREGGEVMRAPPGTKLSFHALPVGKLKVQIGTHHTDALVDGGAEITLVRKDFATIDGCPINREVTGSVRGAGYDQLPLDARDRPYTAMHTPVGQLQMQITPMGFTNAVAEAQRRMLAVFGDMFPDKCEPYIDDNPVKGARERDETEVQPGIRKFVWDHLQDIRELLRRFLEYNITASGPKSILAVPEVTILGFHCGAYGRKPDPAKTDKISQWPTPLRTTTEVEAFLGVVGFWRIFIKGFAKIAEPIRAMIREECTLDWTEERESVVQTLKNILTSEEITLVAPCFNDEVGRPFILETDGGPMAVGGVLIQKGEDGRERPIRFESRTLNSDERRYSQFKKEVLAILHCLKTFQAYLFGRRFILRIDPTNVVGALKNYKPIDPTVGRWVGFIWQFDYKIERIAGLRNRADGLSRVALTPKGLEEAEPIDAFLDYEGGTLVVDSEMTGTACTTGELLIKALEKGPPAVVAELREGTVTRVGRREEKDVWGSVVKPRDEEIALAIEGGWRRVMNMMEF</sequence>
<name>A0A388KJK2_CHABU</name>
<evidence type="ECO:0000313" key="3">
    <source>
        <dbReference type="Proteomes" id="UP000265515"/>
    </source>
</evidence>
<dbReference type="CDD" id="cd01647">
    <property type="entry name" value="RT_LTR"/>
    <property type="match status" value="1"/>
</dbReference>
<dbReference type="Gene3D" id="3.10.10.10">
    <property type="entry name" value="HIV Type 1 Reverse Transcriptase, subunit A, domain 1"/>
    <property type="match status" value="1"/>
</dbReference>
<evidence type="ECO:0000259" key="1">
    <source>
        <dbReference type="Pfam" id="PF17919"/>
    </source>
</evidence>
<dbReference type="InterPro" id="IPR043502">
    <property type="entry name" value="DNA/RNA_pol_sf"/>
</dbReference>
<dbReference type="FunFam" id="3.10.20.370:FF:000001">
    <property type="entry name" value="Retrovirus-related Pol polyprotein from transposon 17.6-like protein"/>
    <property type="match status" value="1"/>
</dbReference>
<dbReference type="SUPFAM" id="SSF56672">
    <property type="entry name" value="DNA/RNA polymerases"/>
    <property type="match status" value="1"/>
</dbReference>
<dbReference type="PANTHER" id="PTHR33064">
    <property type="entry name" value="POL PROTEIN"/>
    <property type="match status" value="1"/>
</dbReference>
<organism evidence="2 3">
    <name type="scientific">Chara braunii</name>
    <name type="common">Braun's stonewort</name>
    <dbReference type="NCBI Taxonomy" id="69332"/>
    <lineage>
        <taxon>Eukaryota</taxon>
        <taxon>Viridiplantae</taxon>
        <taxon>Streptophyta</taxon>
        <taxon>Charophyceae</taxon>
        <taxon>Charales</taxon>
        <taxon>Characeae</taxon>
        <taxon>Chara</taxon>
    </lineage>
</organism>
<dbReference type="CDD" id="cd09274">
    <property type="entry name" value="RNase_HI_RT_Ty3"/>
    <property type="match status" value="1"/>
</dbReference>
<keyword evidence="3" id="KW-1185">Reference proteome</keyword>
<dbReference type="PANTHER" id="PTHR33064:SF37">
    <property type="entry name" value="RIBONUCLEASE H"/>
    <property type="match status" value="1"/>
</dbReference>
<dbReference type="InterPro" id="IPR051320">
    <property type="entry name" value="Viral_Replic_Matur_Polypro"/>
</dbReference>
<gene>
    <name evidence="2" type="ORF">CBR_g6362</name>
</gene>
<dbReference type="Gramene" id="GBG70231">
    <property type="protein sequence ID" value="GBG70231"/>
    <property type="gene ID" value="CBR_g6362"/>
</dbReference>
<protein>
    <recommendedName>
        <fullName evidence="1">Reverse transcriptase/retrotransposon-derived protein RNase H-like domain-containing protein</fullName>
    </recommendedName>
</protein>